<gene>
    <name evidence="2" type="ORF">COS99_01965</name>
</gene>
<accession>A0A2J0L1X0</accession>
<protein>
    <recommendedName>
        <fullName evidence="1">DUF4062 domain-containing protein</fullName>
    </recommendedName>
</protein>
<dbReference type="Gene3D" id="3.30.565.60">
    <property type="match status" value="1"/>
</dbReference>
<dbReference type="PANTHER" id="PTHR30595">
    <property type="entry name" value="GLPR-RELATED TRANSCRIPTIONAL REPRESSOR"/>
    <property type="match status" value="1"/>
</dbReference>
<dbReference type="InterPro" id="IPR025139">
    <property type="entry name" value="DUF4062"/>
</dbReference>
<dbReference type="Pfam" id="PF13271">
    <property type="entry name" value="DUF4062"/>
    <property type="match status" value="1"/>
</dbReference>
<dbReference type="InterPro" id="IPR038475">
    <property type="entry name" value="RecG_C_sf"/>
</dbReference>
<dbReference type="Pfam" id="PF13749">
    <property type="entry name" value="HATPase_c_4"/>
    <property type="match status" value="1"/>
</dbReference>
<dbReference type="AlphaFoldDB" id="A0A2J0L1X0"/>
<sequence length="490" mass="55674">MKYKIFVSANQKELRDERFAVKEVITGNATLCGFFDVFLFEDLPAKGKSAVTTYLKNVTDSDVYVCIIANRYGDKGKDGLSATEREFRHFLKAKSKGEILAFIKGASSDDKKRDRDTQNFLKDIKASFIYKRFRNIDELKTQILNSVISFLDDKGEFSKGPFDKAIRKDLGYDAIDENAVKDFLQNRAVKLRVAAPKISVKAFLANALKILKQDNGDLHPTNAALLFFGKEPTEHISHHEIRIARFRGTDRMETIDSQEIKGHIYKMLGDVESFFKRNTRLANKIVEFKRVDIPEYPFEAIREAVINAIAHRDYNRRGAPIMVSIFDDRVEVRNPGGLLPGLNIKKLEGHHATRNESICAIFHETMDMERFGTGIGKMKKFMKEHGLPAPEFSEEGDFFAVKFYGPGDNILDLAPSIPQHRQTDLRQLGLNDRQIEALRLMVNEKRVITNELYQAINKVSRRTALRDLRGLVESGQVKAKGIGKGTKYSA</sequence>
<proteinExistence type="predicted"/>
<name>A0A2J0L1X0_9BACT</name>
<dbReference type="PANTHER" id="PTHR30595:SF6">
    <property type="entry name" value="SCHLAFEN ALBA-2 DOMAIN-CONTAINING PROTEIN"/>
    <property type="match status" value="1"/>
</dbReference>
<evidence type="ECO:0000313" key="2">
    <source>
        <dbReference type="EMBL" id="PIU42103.1"/>
    </source>
</evidence>
<dbReference type="InterPro" id="IPR036388">
    <property type="entry name" value="WH-like_DNA-bd_sf"/>
</dbReference>
<dbReference type="Gene3D" id="1.10.10.10">
    <property type="entry name" value="Winged helix-like DNA-binding domain superfamily/Winged helix DNA-binding domain"/>
    <property type="match status" value="1"/>
</dbReference>
<organism evidence="2 3">
    <name type="scientific">Candidatus Aquitaenariimonas noxiae</name>
    <dbReference type="NCBI Taxonomy" id="1974741"/>
    <lineage>
        <taxon>Bacteria</taxon>
        <taxon>Pseudomonadati</taxon>
        <taxon>Candidatus Omnitrophota</taxon>
        <taxon>Candidatus Aquitaenariimonas</taxon>
    </lineage>
</organism>
<evidence type="ECO:0000259" key="1">
    <source>
        <dbReference type="Pfam" id="PF13271"/>
    </source>
</evidence>
<dbReference type="Proteomes" id="UP000230052">
    <property type="component" value="Unassembled WGS sequence"/>
</dbReference>
<comment type="caution">
    <text evidence="2">The sequence shown here is derived from an EMBL/GenBank/DDBJ whole genome shotgun (WGS) entry which is preliminary data.</text>
</comment>
<feature type="domain" description="DUF4062" evidence="1">
    <location>
        <begin position="4"/>
        <end position="88"/>
    </location>
</feature>
<dbReference type="EMBL" id="PEWV01000019">
    <property type="protein sequence ID" value="PIU42103.1"/>
    <property type="molecule type" value="Genomic_DNA"/>
</dbReference>
<reference evidence="2 3" key="1">
    <citation type="submission" date="2017-09" db="EMBL/GenBank/DDBJ databases">
        <title>Depth-based differentiation of microbial function through sediment-hosted aquifers and enrichment of novel symbionts in the deep terrestrial subsurface.</title>
        <authorList>
            <person name="Probst A.J."/>
            <person name="Ladd B."/>
            <person name="Jarett J.K."/>
            <person name="Geller-Mcgrath D.E."/>
            <person name="Sieber C.M."/>
            <person name="Emerson J.B."/>
            <person name="Anantharaman K."/>
            <person name="Thomas B.C."/>
            <person name="Malmstrom R."/>
            <person name="Stieglmeier M."/>
            <person name="Klingl A."/>
            <person name="Woyke T."/>
            <person name="Ryan C.M."/>
            <person name="Banfield J.F."/>
        </authorList>
    </citation>
    <scope>NUCLEOTIDE SEQUENCE [LARGE SCALE GENOMIC DNA]</scope>
    <source>
        <strain evidence="2">CG07_land_8_20_14_0_80_42_15</strain>
    </source>
</reference>
<evidence type="ECO:0000313" key="3">
    <source>
        <dbReference type="Proteomes" id="UP000230052"/>
    </source>
</evidence>